<comment type="caution">
    <text evidence="3">The sequence shown here is derived from an EMBL/GenBank/DDBJ whole genome shotgun (WGS) entry which is preliminary data.</text>
</comment>
<keyword evidence="1" id="KW-0812">Transmembrane</keyword>
<keyword evidence="1" id="KW-0472">Membrane</keyword>
<evidence type="ECO:0000256" key="1">
    <source>
        <dbReference type="SAM" id="Phobius"/>
    </source>
</evidence>
<dbReference type="Pfam" id="PF10756">
    <property type="entry name" value="bPH_6"/>
    <property type="match status" value="1"/>
</dbReference>
<sequence>MSYQPAAPGPQGATFSYAPKRVTGLLVGAALVGLGTAVMLVLLALGRGVEPQPVPLRVVFGVVGAVLAVGALWLLVTARRPRQLGVDVGPAGIDVGVGRETIQLPWSQIAAVRFRVYLDRAVTPLDLVDRQSYPRLEIAFRDPDAAERALPALRRLRSTGTTAEGYTHGIDVGTGPFLPRAGIERHLPELQQALATAAGPLYRGASVEKRWFGSRRR</sequence>
<accession>A0A853EW76</accession>
<name>A0A853EW76_9MICO</name>
<proteinExistence type="predicted"/>
<protein>
    <submittedName>
        <fullName evidence="3">PH domain-containing protein</fullName>
    </submittedName>
</protein>
<feature type="domain" description="Low molecular weight protein antigen 6 PH" evidence="2">
    <location>
        <begin position="86"/>
        <end position="155"/>
    </location>
</feature>
<dbReference type="EMBL" id="JACBYE010000016">
    <property type="protein sequence ID" value="NYS93583.1"/>
    <property type="molecule type" value="Genomic_DNA"/>
</dbReference>
<feature type="transmembrane region" description="Helical" evidence="1">
    <location>
        <begin position="25"/>
        <end position="46"/>
    </location>
</feature>
<organism evidence="3 4">
    <name type="scientific">Sanguibacter inulinus</name>
    <dbReference type="NCBI Taxonomy" id="60922"/>
    <lineage>
        <taxon>Bacteria</taxon>
        <taxon>Bacillati</taxon>
        <taxon>Actinomycetota</taxon>
        <taxon>Actinomycetes</taxon>
        <taxon>Micrococcales</taxon>
        <taxon>Sanguibacteraceae</taxon>
        <taxon>Sanguibacter</taxon>
    </lineage>
</organism>
<evidence type="ECO:0000313" key="4">
    <source>
        <dbReference type="Proteomes" id="UP000561011"/>
    </source>
</evidence>
<dbReference type="RefSeq" id="WP_179913203.1">
    <property type="nucleotide sequence ID" value="NZ_JACBYE010000016.1"/>
</dbReference>
<feature type="transmembrane region" description="Helical" evidence="1">
    <location>
        <begin position="58"/>
        <end position="76"/>
    </location>
</feature>
<evidence type="ECO:0000259" key="2">
    <source>
        <dbReference type="Pfam" id="PF10756"/>
    </source>
</evidence>
<dbReference type="AlphaFoldDB" id="A0A853EW76"/>
<gene>
    <name evidence="3" type="ORF">HZZ10_08610</name>
</gene>
<dbReference type="Proteomes" id="UP000561011">
    <property type="component" value="Unassembled WGS sequence"/>
</dbReference>
<dbReference type="InterPro" id="IPR019692">
    <property type="entry name" value="CFP-6_PH"/>
</dbReference>
<keyword evidence="4" id="KW-1185">Reference proteome</keyword>
<reference evidence="3 4" key="1">
    <citation type="submission" date="2020-07" db="EMBL/GenBank/DDBJ databases">
        <title>MOT database genomes.</title>
        <authorList>
            <person name="Joseph S."/>
            <person name="Aduse-Opoku J."/>
            <person name="Hashim A."/>
            <person name="Wade W."/>
            <person name="Curtis M."/>
        </authorList>
    </citation>
    <scope>NUCLEOTIDE SEQUENCE [LARGE SCALE GENOMIC DNA]</scope>
    <source>
        <strain evidence="3 4">DSM 100099</strain>
    </source>
</reference>
<keyword evidence="1" id="KW-1133">Transmembrane helix</keyword>
<evidence type="ECO:0000313" key="3">
    <source>
        <dbReference type="EMBL" id="NYS93583.1"/>
    </source>
</evidence>